<sequence length="105" mass="12012">MSKALLKKRILSSDYGDFEYYVKELLKYSKLDGDAVVGIAKQITTQGVQSLTESQLDTFINYGLWQHCYVEECGTCSNEIPWSEMFDAVTEYGNCSYCQHILNKD</sequence>
<evidence type="ECO:0000313" key="2">
    <source>
        <dbReference type="Proteomes" id="UP000304148"/>
    </source>
</evidence>
<reference evidence="2" key="1">
    <citation type="submission" date="2018-08" db="EMBL/GenBank/DDBJ databases">
        <authorList>
            <person name="Chevrot R."/>
        </authorList>
    </citation>
    <scope>NUCLEOTIDE SEQUENCE [LARGE SCALE GENOMIC DNA]</scope>
</reference>
<protein>
    <submittedName>
        <fullName evidence="1">Uncharacterized protein</fullName>
    </submittedName>
</protein>
<dbReference type="AlphaFoldDB" id="A0A383RC04"/>
<gene>
    <name evidence="1" type="ORF">PBLR_13049</name>
</gene>
<dbReference type="EMBL" id="LS992241">
    <property type="protein sequence ID" value="SYX84627.1"/>
    <property type="molecule type" value="Genomic_DNA"/>
</dbReference>
<organism evidence="1 2">
    <name type="scientific">Paenibacillus alvei</name>
    <name type="common">Bacillus alvei</name>
    <dbReference type="NCBI Taxonomy" id="44250"/>
    <lineage>
        <taxon>Bacteria</taxon>
        <taxon>Bacillati</taxon>
        <taxon>Bacillota</taxon>
        <taxon>Bacilli</taxon>
        <taxon>Bacillales</taxon>
        <taxon>Paenibacillaceae</taxon>
        <taxon>Paenibacillus</taxon>
    </lineage>
</organism>
<accession>A0A383RC04</accession>
<proteinExistence type="predicted"/>
<dbReference type="Proteomes" id="UP000304148">
    <property type="component" value="Chromosome"/>
</dbReference>
<dbReference type="RefSeq" id="WP_138186499.1">
    <property type="nucleotide sequence ID" value="NZ_LS992241.1"/>
</dbReference>
<name>A0A383RC04_PAEAL</name>
<evidence type="ECO:0000313" key="1">
    <source>
        <dbReference type="EMBL" id="SYX84627.1"/>
    </source>
</evidence>